<evidence type="ECO:0008006" key="3">
    <source>
        <dbReference type="Google" id="ProtNLM"/>
    </source>
</evidence>
<accession>A0A5M4FA19</accession>
<reference evidence="1" key="1">
    <citation type="submission" date="2019-09" db="EMBL/GenBank/DDBJ databases">
        <authorList>
            <person name="Li J."/>
        </authorList>
    </citation>
    <scope>NUCLEOTIDE SEQUENCE [LARGE SCALE GENOMIC DNA]</scope>
    <source>
        <strain evidence="1">JCM 14732</strain>
    </source>
</reference>
<dbReference type="InterPro" id="IPR047789">
    <property type="entry name" value="CU044_5270-like"/>
</dbReference>
<dbReference type="EMBL" id="SDPQ02000003">
    <property type="protein sequence ID" value="KAA1395243.1"/>
    <property type="molecule type" value="Genomic_DNA"/>
</dbReference>
<name>A0A5M4FA19_9ACTN</name>
<dbReference type="Proteomes" id="UP000380867">
    <property type="component" value="Unassembled WGS sequence"/>
</dbReference>
<dbReference type="OrthoDB" id="3387554at2"/>
<dbReference type="AlphaFoldDB" id="A0A5M4FA19"/>
<dbReference type="RefSeq" id="WP_149689910.1">
    <property type="nucleotide sequence ID" value="NZ_SDPQ02000003.1"/>
</dbReference>
<comment type="caution">
    <text evidence="1">The sequence shown here is derived from an EMBL/GenBank/DDBJ whole genome shotgun (WGS) entry which is preliminary data.</text>
</comment>
<evidence type="ECO:0000313" key="2">
    <source>
        <dbReference type="Proteomes" id="UP000380867"/>
    </source>
</evidence>
<sequence>MNAITRTLAELDPEAGTTTEISAQDEDLLRAIMATPSVAEPTPARKQRTHVRRTLIVAGAVAATIALGLTRIDLGGHEVGGSPAAAVLERAADVTITTSDPVVGPGQYLRITTIEKGWGSPEIVTSDPDAPPPEHIDEGPPIGSDGKPIVFQTLRAQHMWVPYDRAGTWVFDEESHQLRSISVDGEKYGRGEDHHVWTSKGGASTNWHSYSKYQDASWYASLPRDPERLLETLLKDAHSYDPVEHYAALDEAVTPVLTSGLAPADIRAALFRALAKEPQVRIVGGVTHVDGKAAIALRMGYAQELLFDQETGQYIGHQSRNPGFPVIPGVAADDPTSITTVTIDVVDSAPGQD</sequence>
<gene>
    <name evidence="1" type="ORF">ESP70_013820</name>
</gene>
<protein>
    <recommendedName>
        <fullName evidence="3">CU044_5270 family protein</fullName>
    </recommendedName>
</protein>
<keyword evidence="2" id="KW-1185">Reference proteome</keyword>
<evidence type="ECO:0000313" key="1">
    <source>
        <dbReference type="EMBL" id="KAA1395243.1"/>
    </source>
</evidence>
<organism evidence="1 2">
    <name type="scientific">Aeromicrobium ginsengisoli</name>
    <dbReference type="NCBI Taxonomy" id="363867"/>
    <lineage>
        <taxon>Bacteria</taxon>
        <taxon>Bacillati</taxon>
        <taxon>Actinomycetota</taxon>
        <taxon>Actinomycetes</taxon>
        <taxon>Propionibacteriales</taxon>
        <taxon>Nocardioidaceae</taxon>
        <taxon>Aeromicrobium</taxon>
    </lineage>
</organism>
<dbReference type="NCBIfam" id="NF038083">
    <property type="entry name" value="CU044_5270_fam"/>
    <property type="match status" value="1"/>
</dbReference>
<proteinExistence type="predicted"/>